<name>A0A0L0F486_9EUKA</name>
<evidence type="ECO:0000313" key="1">
    <source>
        <dbReference type="EMBL" id="KNC71429.1"/>
    </source>
</evidence>
<dbReference type="RefSeq" id="XP_014145331.1">
    <property type="nucleotide sequence ID" value="XM_014289856.1"/>
</dbReference>
<gene>
    <name evidence="1" type="ORF">SARC_16030</name>
</gene>
<dbReference type="AlphaFoldDB" id="A0A0L0F486"/>
<keyword evidence="2" id="KW-1185">Reference proteome</keyword>
<sequence length="102" mass="11016">MRRGRIGGPGRHGNAGAFAVGMAVGGRRSRDHSPDHKLVKTAVVASAIRPGPRRPHPVAKAAVVGSVVGNSRRPGLTLMLIRPRPMVMRPRYVYMYLARTKA</sequence>
<evidence type="ECO:0000313" key="2">
    <source>
        <dbReference type="Proteomes" id="UP000054560"/>
    </source>
</evidence>
<organism evidence="1 2">
    <name type="scientific">Sphaeroforma arctica JP610</name>
    <dbReference type="NCBI Taxonomy" id="667725"/>
    <lineage>
        <taxon>Eukaryota</taxon>
        <taxon>Ichthyosporea</taxon>
        <taxon>Ichthyophonida</taxon>
        <taxon>Sphaeroforma</taxon>
    </lineage>
</organism>
<protein>
    <submittedName>
        <fullName evidence="1">Uncharacterized protein</fullName>
    </submittedName>
</protein>
<proteinExistence type="predicted"/>
<reference evidence="1 2" key="1">
    <citation type="submission" date="2011-02" db="EMBL/GenBank/DDBJ databases">
        <title>The Genome Sequence of Sphaeroforma arctica JP610.</title>
        <authorList>
            <consortium name="The Broad Institute Genome Sequencing Platform"/>
            <person name="Russ C."/>
            <person name="Cuomo C."/>
            <person name="Young S.K."/>
            <person name="Zeng Q."/>
            <person name="Gargeya S."/>
            <person name="Alvarado L."/>
            <person name="Berlin A."/>
            <person name="Chapman S.B."/>
            <person name="Chen Z."/>
            <person name="Freedman E."/>
            <person name="Gellesch M."/>
            <person name="Goldberg J."/>
            <person name="Griggs A."/>
            <person name="Gujja S."/>
            <person name="Heilman E."/>
            <person name="Heiman D."/>
            <person name="Howarth C."/>
            <person name="Mehta T."/>
            <person name="Neiman D."/>
            <person name="Pearson M."/>
            <person name="Roberts A."/>
            <person name="Saif S."/>
            <person name="Shea T."/>
            <person name="Shenoy N."/>
            <person name="Sisk P."/>
            <person name="Stolte C."/>
            <person name="Sykes S."/>
            <person name="White J."/>
            <person name="Yandava C."/>
            <person name="Burger G."/>
            <person name="Gray M.W."/>
            <person name="Holland P.W.H."/>
            <person name="King N."/>
            <person name="Lang F.B.F."/>
            <person name="Roger A.J."/>
            <person name="Ruiz-Trillo I."/>
            <person name="Haas B."/>
            <person name="Nusbaum C."/>
            <person name="Birren B."/>
        </authorList>
    </citation>
    <scope>NUCLEOTIDE SEQUENCE [LARGE SCALE GENOMIC DNA]</scope>
    <source>
        <strain evidence="1 2">JP610</strain>
    </source>
</reference>
<accession>A0A0L0F486</accession>
<dbReference type="GeneID" id="25916534"/>
<dbReference type="Proteomes" id="UP000054560">
    <property type="component" value="Unassembled WGS sequence"/>
</dbReference>
<dbReference type="EMBL" id="KQ248825">
    <property type="protein sequence ID" value="KNC71429.1"/>
    <property type="molecule type" value="Genomic_DNA"/>
</dbReference>